<name>A0AAU9TQF9_EUPED</name>
<comment type="caution">
    <text evidence="1">The sequence shown here is derived from an EMBL/GenBank/DDBJ whole genome shotgun (WGS) entry which is preliminary data.</text>
</comment>
<evidence type="ECO:0000313" key="2">
    <source>
        <dbReference type="Proteomes" id="UP001153954"/>
    </source>
</evidence>
<organism evidence="1 2">
    <name type="scientific">Euphydryas editha</name>
    <name type="common">Edith's checkerspot</name>
    <dbReference type="NCBI Taxonomy" id="104508"/>
    <lineage>
        <taxon>Eukaryota</taxon>
        <taxon>Metazoa</taxon>
        <taxon>Ecdysozoa</taxon>
        <taxon>Arthropoda</taxon>
        <taxon>Hexapoda</taxon>
        <taxon>Insecta</taxon>
        <taxon>Pterygota</taxon>
        <taxon>Neoptera</taxon>
        <taxon>Endopterygota</taxon>
        <taxon>Lepidoptera</taxon>
        <taxon>Glossata</taxon>
        <taxon>Ditrysia</taxon>
        <taxon>Papilionoidea</taxon>
        <taxon>Nymphalidae</taxon>
        <taxon>Nymphalinae</taxon>
        <taxon>Euphydryas</taxon>
    </lineage>
</organism>
<protein>
    <submittedName>
        <fullName evidence="1">Uncharacterized protein</fullName>
    </submittedName>
</protein>
<dbReference type="EMBL" id="CAKOGL010000007">
    <property type="protein sequence ID" value="CAH2088067.1"/>
    <property type="molecule type" value="Genomic_DNA"/>
</dbReference>
<gene>
    <name evidence="1" type="ORF">EEDITHA_LOCUS4262</name>
</gene>
<evidence type="ECO:0000313" key="1">
    <source>
        <dbReference type="EMBL" id="CAH2088067.1"/>
    </source>
</evidence>
<reference evidence="1" key="1">
    <citation type="submission" date="2022-03" db="EMBL/GenBank/DDBJ databases">
        <authorList>
            <person name="Tunstrom K."/>
        </authorList>
    </citation>
    <scope>NUCLEOTIDE SEQUENCE</scope>
</reference>
<keyword evidence="2" id="KW-1185">Reference proteome</keyword>
<dbReference type="AlphaFoldDB" id="A0AAU9TQF9"/>
<sequence>MTSVLKKSRGTKGKSESMQEDLPVRWYVPREHKSEDAAKLIKYIDDSIIGKGTSFCGPFGRRKVLIFYCETEIPTNPLLKPKGLKFLM</sequence>
<dbReference type="Proteomes" id="UP001153954">
    <property type="component" value="Unassembled WGS sequence"/>
</dbReference>
<proteinExistence type="predicted"/>
<accession>A0AAU9TQF9</accession>